<sequence length="64" mass="7427">MSDSVGRFFWCIRHNRVETEPELCPAKHRIGPFASADDASHALEKVQERNEAWEAEDARWTGER</sequence>
<comment type="caution">
    <text evidence="1">The sequence shown here is derived from an EMBL/GenBank/DDBJ whole genome shotgun (WGS) entry which is preliminary data.</text>
</comment>
<protein>
    <recommendedName>
        <fullName evidence="3">SPOR domain-containing protein</fullName>
    </recommendedName>
</protein>
<dbReference type="RefSeq" id="WP_310371191.1">
    <property type="nucleotide sequence ID" value="NZ_JAVDYB010000001.1"/>
</dbReference>
<dbReference type="EMBL" id="JAVDYB010000001">
    <property type="protein sequence ID" value="MDR7278341.1"/>
    <property type="molecule type" value="Genomic_DNA"/>
</dbReference>
<dbReference type="AlphaFoldDB" id="A0AAE3YTG1"/>
<dbReference type="Proteomes" id="UP001183643">
    <property type="component" value="Unassembled WGS sequence"/>
</dbReference>
<evidence type="ECO:0008006" key="3">
    <source>
        <dbReference type="Google" id="ProtNLM"/>
    </source>
</evidence>
<evidence type="ECO:0000313" key="2">
    <source>
        <dbReference type="Proteomes" id="UP001183643"/>
    </source>
</evidence>
<gene>
    <name evidence="1" type="ORF">J2S41_005119</name>
</gene>
<keyword evidence="2" id="KW-1185">Reference proteome</keyword>
<organism evidence="1 2">
    <name type="scientific">Catenuloplanes atrovinosus</name>
    <dbReference type="NCBI Taxonomy" id="137266"/>
    <lineage>
        <taxon>Bacteria</taxon>
        <taxon>Bacillati</taxon>
        <taxon>Actinomycetota</taxon>
        <taxon>Actinomycetes</taxon>
        <taxon>Micromonosporales</taxon>
        <taxon>Micromonosporaceae</taxon>
        <taxon>Catenuloplanes</taxon>
    </lineage>
</organism>
<reference evidence="1" key="1">
    <citation type="submission" date="2023-07" db="EMBL/GenBank/DDBJ databases">
        <title>Sequencing the genomes of 1000 actinobacteria strains.</title>
        <authorList>
            <person name="Klenk H.-P."/>
        </authorList>
    </citation>
    <scope>NUCLEOTIDE SEQUENCE</scope>
    <source>
        <strain evidence="1">DSM 44707</strain>
    </source>
</reference>
<name>A0AAE3YTG1_9ACTN</name>
<accession>A0AAE3YTG1</accession>
<evidence type="ECO:0000313" key="1">
    <source>
        <dbReference type="EMBL" id="MDR7278341.1"/>
    </source>
</evidence>
<proteinExistence type="predicted"/>